<name>S7W639_SPRLO</name>
<organism evidence="2 3">
    <name type="scientific">Spraguea lophii (strain 42_110)</name>
    <name type="common">Microsporidian parasite</name>
    <dbReference type="NCBI Taxonomy" id="1358809"/>
    <lineage>
        <taxon>Eukaryota</taxon>
        <taxon>Fungi</taxon>
        <taxon>Fungi incertae sedis</taxon>
        <taxon>Microsporidia</taxon>
        <taxon>Spragueidae</taxon>
        <taxon>Spraguea</taxon>
    </lineage>
</organism>
<dbReference type="InParanoid" id="S7W639"/>
<evidence type="ECO:0000313" key="3">
    <source>
        <dbReference type="Proteomes" id="UP000014978"/>
    </source>
</evidence>
<comment type="caution">
    <text evidence="2">The sequence shown here is derived from an EMBL/GenBank/DDBJ whole genome shotgun (WGS) entry which is preliminary data.</text>
</comment>
<protein>
    <submittedName>
        <fullName evidence="2">Uncharacterized protein</fullName>
    </submittedName>
</protein>
<keyword evidence="1" id="KW-1133">Transmembrane helix</keyword>
<gene>
    <name evidence="2" type="ORF">SLOPH_1741</name>
</gene>
<dbReference type="VEuPathDB" id="MicrosporidiaDB:SLOPH_1741"/>
<keyword evidence="3" id="KW-1185">Reference proteome</keyword>
<dbReference type="EMBL" id="ATCN01000920">
    <property type="protein sequence ID" value="EPR78255.1"/>
    <property type="molecule type" value="Genomic_DNA"/>
</dbReference>
<feature type="transmembrane region" description="Helical" evidence="1">
    <location>
        <begin position="106"/>
        <end position="125"/>
    </location>
</feature>
<reference evidence="3" key="1">
    <citation type="journal article" date="2013" name="PLoS Genet.">
        <title>The genome of Spraguea lophii and the basis of host-microsporidian interactions.</title>
        <authorList>
            <person name="Campbell S.E."/>
            <person name="Williams T.A."/>
            <person name="Yousuf A."/>
            <person name="Soanes D.M."/>
            <person name="Paszkiewicz K.H."/>
            <person name="Williams B.A.P."/>
        </authorList>
    </citation>
    <scope>NUCLEOTIDE SEQUENCE [LARGE SCALE GENOMIC DNA]</scope>
    <source>
        <strain evidence="3">42_110</strain>
    </source>
</reference>
<dbReference type="HOGENOM" id="CLU_162185_0_0_1"/>
<proteinExistence type="predicted"/>
<keyword evidence="1" id="KW-0472">Membrane</keyword>
<keyword evidence="1" id="KW-0812">Transmembrane</keyword>
<sequence>MKNPVECKFCCNKNLIFLYNKIFCSKCNIYYHIENNDWIPTPIHQSILSRLCNKCKNKKGKIICSDIEDYIKKSLFCKDCKQRVIQSIKYNFIRYNDIYKKNVNIVARYTHIFIILYFIYVTLYYS</sequence>
<dbReference type="Proteomes" id="UP000014978">
    <property type="component" value="Unassembled WGS sequence"/>
</dbReference>
<dbReference type="Pfam" id="PF17026">
    <property type="entry name" value="zf-RRPl_C4"/>
    <property type="match status" value="1"/>
</dbReference>
<evidence type="ECO:0000256" key="1">
    <source>
        <dbReference type="SAM" id="Phobius"/>
    </source>
</evidence>
<dbReference type="AlphaFoldDB" id="S7W639"/>
<accession>S7W639</accession>
<dbReference type="InterPro" id="IPR031502">
    <property type="entry name" value="Zf_ribonucleo"/>
</dbReference>
<evidence type="ECO:0000313" key="2">
    <source>
        <dbReference type="EMBL" id="EPR78255.1"/>
    </source>
</evidence>